<dbReference type="STRING" id="1034345.GCA_000236865_00991"/>
<protein>
    <recommendedName>
        <fullName evidence="10">GTP 3',8-cyclase</fullName>
        <ecNumber evidence="10">4.1.99.22</ecNumber>
    </recommendedName>
    <alternativeName>
        <fullName evidence="10">Molybdenum cofactor biosynthesis protein A</fullName>
    </alternativeName>
</protein>
<keyword evidence="9 10" id="KW-0456">Lyase</keyword>
<feature type="binding site" evidence="10">
    <location>
        <position position="27"/>
    </location>
    <ligand>
        <name>[4Fe-4S] cluster</name>
        <dbReference type="ChEBI" id="CHEBI:49883"/>
        <label>1</label>
        <note>4Fe-4S-S-AdoMet</note>
    </ligand>
</feature>
<evidence type="ECO:0000256" key="9">
    <source>
        <dbReference type="ARBA" id="ARBA00023239"/>
    </source>
</evidence>
<dbReference type="SFLD" id="SFLDG01383">
    <property type="entry name" value="cyclic_pyranopterin_phosphate"/>
    <property type="match status" value="1"/>
</dbReference>
<keyword evidence="1 10" id="KW-0004">4Fe-4S</keyword>
<dbReference type="GO" id="GO:1904047">
    <property type="term" value="F:S-adenosyl-L-methionine binding"/>
    <property type="evidence" value="ECO:0007669"/>
    <property type="project" value="UniProtKB-UniRule"/>
</dbReference>
<keyword evidence="3 10" id="KW-0479">Metal-binding</keyword>
<dbReference type="Proteomes" id="UP000253792">
    <property type="component" value="Unassembled WGS sequence"/>
</dbReference>
<evidence type="ECO:0000256" key="8">
    <source>
        <dbReference type="ARBA" id="ARBA00023150"/>
    </source>
</evidence>
<comment type="similarity">
    <text evidence="10">Belongs to the radical SAM superfamily. MoaA family.</text>
</comment>
<dbReference type="PANTHER" id="PTHR22960:SF0">
    <property type="entry name" value="MOLYBDENUM COFACTOR BIOSYNTHESIS PROTEIN 1"/>
    <property type="match status" value="1"/>
</dbReference>
<dbReference type="Pfam" id="PF06463">
    <property type="entry name" value="Mob_synth_C"/>
    <property type="match status" value="1"/>
</dbReference>
<name>A0A369LEX3_9ACTN</name>
<dbReference type="CDD" id="cd21117">
    <property type="entry name" value="Twitch_MoaA"/>
    <property type="match status" value="1"/>
</dbReference>
<feature type="binding site" evidence="10">
    <location>
        <position position="13"/>
    </location>
    <ligand>
        <name>GTP</name>
        <dbReference type="ChEBI" id="CHEBI:37565"/>
    </ligand>
</feature>
<feature type="binding site" evidence="10">
    <location>
        <position position="26"/>
    </location>
    <ligand>
        <name>S-adenosyl-L-methionine</name>
        <dbReference type="ChEBI" id="CHEBI:59789"/>
    </ligand>
</feature>
<feature type="binding site" evidence="10">
    <location>
        <position position="24"/>
    </location>
    <ligand>
        <name>[4Fe-4S] cluster</name>
        <dbReference type="ChEBI" id="CHEBI:49883"/>
        <label>1</label>
        <note>4Fe-4S-S-AdoMet</note>
    </ligand>
</feature>
<comment type="function">
    <text evidence="10">Catalyzes the cyclization of GTP to (8S)-3',8-cyclo-7,8-dihydroguanosine 5'-triphosphate.</text>
</comment>
<keyword evidence="8 10" id="KW-0501">Molybdenum cofactor biosynthesis</keyword>
<proteinExistence type="inferred from homology"/>
<dbReference type="PANTHER" id="PTHR22960">
    <property type="entry name" value="MOLYBDOPTERIN COFACTOR SYNTHESIS PROTEIN A"/>
    <property type="match status" value="1"/>
</dbReference>
<feature type="binding site" evidence="10">
    <location>
        <position position="268"/>
    </location>
    <ligand>
        <name>[4Fe-4S] cluster</name>
        <dbReference type="ChEBI" id="CHEBI:49883"/>
        <label>2</label>
        <note>4Fe-4S-substrate</note>
    </ligand>
</feature>
<dbReference type="InterPro" id="IPR013785">
    <property type="entry name" value="Aldolase_TIM"/>
</dbReference>
<evidence type="ECO:0000313" key="13">
    <source>
        <dbReference type="EMBL" id="RDB56695.1"/>
    </source>
</evidence>
<evidence type="ECO:0000256" key="6">
    <source>
        <dbReference type="ARBA" id="ARBA00023014"/>
    </source>
</evidence>
<dbReference type="SFLD" id="SFLDS00029">
    <property type="entry name" value="Radical_SAM"/>
    <property type="match status" value="1"/>
</dbReference>
<dbReference type="GO" id="GO:0051539">
    <property type="term" value="F:4 iron, 4 sulfur cluster binding"/>
    <property type="evidence" value="ECO:0007669"/>
    <property type="project" value="UniProtKB-UniRule"/>
</dbReference>
<dbReference type="PROSITE" id="PS51918">
    <property type="entry name" value="RADICAL_SAM"/>
    <property type="match status" value="1"/>
</dbReference>
<dbReference type="GO" id="GO:0046872">
    <property type="term" value="F:metal ion binding"/>
    <property type="evidence" value="ECO:0007669"/>
    <property type="project" value="UniProtKB-KW"/>
</dbReference>
<dbReference type="EMBL" id="PPTP01000002">
    <property type="protein sequence ID" value="RDB56695.1"/>
    <property type="molecule type" value="Genomic_DNA"/>
</dbReference>
<feature type="binding site" evidence="10">
    <location>
        <position position="94"/>
    </location>
    <ligand>
        <name>GTP</name>
        <dbReference type="ChEBI" id="CHEBI:37565"/>
    </ligand>
</feature>
<dbReference type="NCBIfam" id="TIGR02666">
    <property type="entry name" value="moaA"/>
    <property type="match status" value="1"/>
</dbReference>
<keyword evidence="5 10" id="KW-0408">Iron</keyword>
<evidence type="ECO:0000256" key="5">
    <source>
        <dbReference type="ARBA" id="ARBA00023004"/>
    </source>
</evidence>
<comment type="pathway">
    <text evidence="10">Cofactor biosynthesis; molybdopterin biosynthesis.</text>
</comment>
<dbReference type="SUPFAM" id="SSF102114">
    <property type="entry name" value="Radical SAM enzymes"/>
    <property type="match status" value="1"/>
</dbReference>
<dbReference type="SMART" id="SM00729">
    <property type="entry name" value="Elp3"/>
    <property type="match status" value="1"/>
</dbReference>
<evidence type="ECO:0000256" key="2">
    <source>
        <dbReference type="ARBA" id="ARBA00022691"/>
    </source>
</evidence>
<dbReference type="InterPro" id="IPR010505">
    <property type="entry name" value="MoaA_twitch"/>
</dbReference>
<feature type="binding site" evidence="10">
    <location>
        <position position="155"/>
    </location>
    <ligand>
        <name>GTP</name>
        <dbReference type="ChEBI" id="CHEBI:37565"/>
    </ligand>
</feature>
<keyword evidence="2 10" id="KW-0949">S-adenosyl-L-methionine</keyword>
<comment type="subunit">
    <text evidence="10">Monomer and homodimer.</text>
</comment>
<dbReference type="Gene3D" id="3.20.20.70">
    <property type="entry name" value="Aldolase class I"/>
    <property type="match status" value="1"/>
</dbReference>
<feature type="binding site" evidence="10">
    <location>
        <position position="20"/>
    </location>
    <ligand>
        <name>[4Fe-4S] cluster</name>
        <dbReference type="ChEBI" id="CHEBI:49883"/>
        <label>1</label>
        <note>4Fe-4S-S-AdoMet</note>
    </ligand>
</feature>
<reference evidence="13 14" key="1">
    <citation type="journal article" date="2018" name="Elife">
        <title>Discovery and characterization of a prevalent human gut bacterial enzyme sufficient for the inactivation of a family of plant toxins.</title>
        <authorList>
            <person name="Koppel N."/>
            <person name="Bisanz J.E."/>
            <person name="Pandelia M.E."/>
            <person name="Turnbaugh P.J."/>
            <person name="Balskus E.P."/>
        </authorList>
    </citation>
    <scope>NUCLEOTIDE SEQUENCE [LARGE SCALE GENOMIC DNA]</scope>
    <source>
        <strain evidence="14">anaerobia AP69FAA</strain>
    </source>
</reference>
<dbReference type="AlphaFoldDB" id="A0A369LEX3"/>
<dbReference type="GO" id="GO:0006777">
    <property type="term" value="P:Mo-molybdopterin cofactor biosynthetic process"/>
    <property type="evidence" value="ECO:0007669"/>
    <property type="project" value="UniProtKB-UniRule"/>
</dbReference>
<dbReference type="SFLD" id="SFLDG01386">
    <property type="entry name" value="main_SPASM_domain-containing"/>
    <property type="match status" value="1"/>
</dbReference>
<comment type="catalytic activity">
    <reaction evidence="10">
        <text>GTP + AH2 + S-adenosyl-L-methionine = (8S)-3',8-cyclo-7,8-dihydroguanosine 5'-triphosphate + 5'-deoxyadenosine + L-methionine + A + H(+)</text>
        <dbReference type="Rhea" id="RHEA:49576"/>
        <dbReference type="ChEBI" id="CHEBI:13193"/>
        <dbReference type="ChEBI" id="CHEBI:15378"/>
        <dbReference type="ChEBI" id="CHEBI:17319"/>
        <dbReference type="ChEBI" id="CHEBI:17499"/>
        <dbReference type="ChEBI" id="CHEBI:37565"/>
        <dbReference type="ChEBI" id="CHEBI:57844"/>
        <dbReference type="ChEBI" id="CHEBI:59789"/>
        <dbReference type="ChEBI" id="CHEBI:131766"/>
        <dbReference type="EC" id="4.1.99.22"/>
    </reaction>
</comment>
<feature type="region of interest" description="Disordered" evidence="11">
    <location>
        <begin position="318"/>
        <end position="338"/>
    </location>
</feature>
<dbReference type="NCBIfam" id="NF001199">
    <property type="entry name" value="PRK00164.2-1"/>
    <property type="match status" value="1"/>
</dbReference>
<dbReference type="CDD" id="cd01335">
    <property type="entry name" value="Radical_SAM"/>
    <property type="match status" value="1"/>
</dbReference>
<evidence type="ECO:0000256" key="10">
    <source>
        <dbReference type="HAMAP-Rule" id="MF_01225"/>
    </source>
</evidence>
<organism evidence="13 14">
    <name type="scientific">Senegalimassilia anaerobia</name>
    <dbReference type="NCBI Taxonomy" id="1473216"/>
    <lineage>
        <taxon>Bacteria</taxon>
        <taxon>Bacillati</taxon>
        <taxon>Actinomycetota</taxon>
        <taxon>Coriobacteriia</taxon>
        <taxon>Coriobacteriales</taxon>
        <taxon>Coriobacteriaceae</taxon>
        <taxon>Senegalimassilia</taxon>
    </lineage>
</organism>
<evidence type="ECO:0000256" key="4">
    <source>
        <dbReference type="ARBA" id="ARBA00022741"/>
    </source>
</evidence>
<dbReference type="OrthoDB" id="9763993at2"/>
<feature type="compositionally biased region" description="Basic and acidic residues" evidence="11">
    <location>
        <begin position="319"/>
        <end position="338"/>
    </location>
</feature>
<evidence type="ECO:0000256" key="7">
    <source>
        <dbReference type="ARBA" id="ARBA00023134"/>
    </source>
</evidence>
<dbReference type="InterPro" id="IPR007197">
    <property type="entry name" value="rSAM"/>
</dbReference>
<sequence>MKDGHGRTIDYLRISLTDRCNYRCIYCMPEEGVQSMCHTDILRIEEIAHVVRVFSNLGIKSVRLTGGEPLVRKGVVDLVRDINDMPGIKNISLTTNGVLLPRMADQLRQAGLSRVNISLDTLDAEQFHAITRRGYLQEALDGIDAALAAGFDPVKINAVAVRQLHQDYLAFAKLSIDRPLHVRFIEYMPVGESSGANGCGWGPDDVISCEELFEIINRQARAEGLPELVPASKHQPLGWGPARYFEFSGAKGTVGFISPMSRHFCGECNRMRLTADGKLRPCLFSDREYDIRGILRSGKPEEQIDRDLADAFRTAIGAKPDDHDDITGTERRMSQIGG</sequence>
<gene>
    <name evidence="10 13" type="primary">moaA</name>
    <name evidence="13" type="ORF">C1880_02720</name>
</gene>
<accession>A0A369LEX3</accession>
<comment type="caution">
    <text evidence="13">The sequence shown here is derived from an EMBL/GenBank/DDBJ whole genome shotgun (WGS) entry which is preliminary data.</text>
</comment>
<evidence type="ECO:0000313" key="14">
    <source>
        <dbReference type="Proteomes" id="UP000253792"/>
    </source>
</evidence>
<dbReference type="SFLD" id="SFLDG01067">
    <property type="entry name" value="SPASM/twitch_domain_containing"/>
    <property type="match status" value="1"/>
</dbReference>
<dbReference type="InterPro" id="IPR006638">
    <property type="entry name" value="Elp3/MiaA/NifB-like_rSAM"/>
</dbReference>
<dbReference type="InterPro" id="IPR013483">
    <property type="entry name" value="MoaA"/>
</dbReference>
<dbReference type="InterPro" id="IPR058240">
    <property type="entry name" value="rSAM_sf"/>
</dbReference>
<evidence type="ECO:0000259" key="12">
    <source>
        <dbReference type="PROSITE" id="PS51918"/>
    </source>
</evidence>
<feature type="binding site" evidence="10">
    <location>
        <position position="265"/>
    </location>
    <ligand>
        <name>[4Fe-4S] cluster</name>
        <dbReference type="ChEBI" id="CHEBI:49883"/>
        <label>2</label>
        <note>4Fe-4S-substrate</note>
    </ligand>
</feature>
<comment type="cofactor">
    <cofactor evidence="10">
        <name>[4Fe-4S] cluster</name>
        <dbReference type="ChEBI" id="CHEBI:49883"/>
    </cofactor>
    <text evidence="10">Binds 2 [4Fe-4S] clusters. Binds 1 [4Fe-4S] cluster coordinated with 3 cysteines and an exchangeable S-adenosyl-L-methionine and 1 [4Fe-4S] cluster coordinated with 3 cysteines and the GTP-derived substrate.</text>
</comment>
<dbReference type="HAMAP" id="MF_01225_B">
    <property type="entry name" value="MoaA_B"/>
    <property type="match status" value="1"/>
</dbReference>
<dbReference type="InterPro" id="IPR050105">
    <property type="entry name" value="MoCo_biosynth_MoaA/MoaC"/>
</dbReference>
<dbReference type="EC" id="4.1.99.22" evidence="10"/>
<dbReference type="RefSeq" id="WP_114620198.1">
    <property type="nucleotide sequence ID" value="NZ_DBFAVF010000108.1"/>
</dbReference>
<feature type="binding site" evidence="10">
    <location>
        <position position="67"/>
    </location>
    <ligand>
        <name>S-adenosyl-L-methionine</name>
        <dbReference type="ChEBI" id="CHEBI:59789"/>
    </ligand>
</feature>
<dbReference type="UniPathway" id="UPA00344"/>
<feature type="binding site" evidence="10">
    <location>
        <position position="118"/>
    </location>
    <ligand>
        <name>S-adenosyl-L-methionine</name>
        <dbReference type="ChEBI" id="CHEBI:59789"/>
    </ligand>
</feature>
<evidence type="ECO:0000256" key="1">
    <source>
        <dbReference type="ARBA" id="ARBA00022485"/>
    </source>
</evidence>
<evidence type="ECO:0000256" key="11">
    <source>
        <dbReference type="SAM" id="MobiDB-lite"/>
    </source>
</evidence>
<dbReference type="GO" id="GO:0061799">
    <property type="term" value="F:cyclic pyranopterin monophosphate synthase activity"/>
    <property type="evidence" value="ECO:0007669"/>
    <property type="project" value="TreeGrafter"/>
</dbReference>
<keyword evidence="4 10" id="KW-0547">Nucleotide-binding</keyword>
<keyword evidence="7 10" id="KW-0342">GTP-binding</keyword>
<evidence type="ECO:0000256" key="3">
    <source>
        <dbReference type="ARBA" id="ARBA00022723"/>
    </source>
</evidence>
<feature type="binding site" evidence="10">
    <location>
        <begin position="270"/>
        <end position="272"/>
    </location>
    <ligand>
        <name>GTP</name>
        <dbReference type="ChEBI" id="CHEBI:37565"/>
    </ligand>
</feature>
<dbReference type="GO" id="GO:0005525">
    <property type="term" value="F:GTP binding"/>
    <property type="evidence" value="ECO:0007669"/>
    <property type="project" value="UniProtKB-UniRule"/>
</dbReference>
<dbReference type="GO" id="GO:0061798">
    <property type="term" value="F:GTP 3',8'-cyclase activity"/>
    <property type="evidence" value="ECO:0007669"/>
    <property type="project" value="UniProtKB-UniRule"/>
</dbReference>
<feature type="domain" description="Radical SAM core" evidence="12">
    <location>
        <begin position="4"/>
        <end position="226"/>
    </location>
</feature>
<feature type="binding site" evidence="10">
    <location>
        <position position="63"/>
    </location>
    <ligand>
        <name>GTP</name>
        <dbReference type="ChEBI" id="CHEBI:37565"/>
    </ligand>
</feature>
<keyword evidence="6 10" id="KW-0411">Iron-sulfur</keyword>
<feature type="binding site" evidence="10">
    <location>
        <position position="188"/>
    </location>
    <ligand>
        <name>S-adenosyl-L-methionine</name>
        <dbReference type="ChEBI" id="CHEBI:59789"/>
    </ligand>
</feature>
<feature type="binding site" evidence="10">
    <location>
        <position position="282"/>
    </location>
    <ligand>
        <name>[4Fe-4S] cluster</name>
        <dbReference type="ChEBI" id="CHEBI:49883"/>
        <label>2</label>
        <note>4Fe-4S-substrate</note>
    </ligand>
</feature>
<keyword evidence="14" id="KW-1185">Reference proteome</keyword>
<dbReference type="InterPro" id="IPR040064">
    <property type="entry name" value="MoaA-like"/>
</dbReference>
<dbReference type="Pfam" id="PF04055">
    <property type="entry name" value="Radical_SAM"/>
    <property type="match status" value="1"/>
</dbReference>